<dbReference type="HOGENOM" id="CLU_116351_2_0_1"/>
<proteinExistence type="predicted"/>
<dbReference type="InParanoid" id="J4G6J0"/>
<evidence type="ECO:0000313" key="2">
    <source>
        <dbReference type="Proteomes" id="UP000006352"/>
    </source>
</evidence>
<dbReference type="AlphaFoldDB" id="J4G6J0"/>
<sequence>MATEYRVYVGRFERGGDLPPHWEICIRYSKETGRSQGPVWHLKGSWHGWRVEIIENTFYSKPQAWTGCHFVGTIAANRIPAARQVVEETPIVANDPNWNCQNWVYTALRRLEARGYNIKAPVSFAKLTEDMAEAKRLWDSGEDSD</sequence>
<dbReference type="Proteomes" id="UP000006352">
    <property type="component" value="Unassembled WGS sequence"/>
</dbReference>
<gene>
    <name evidence="1" type="ORF">FIBRA_03906</name>
</gene>
<name>J4G6J0_9APHY</name>
<dbReference type="GeneID" id="24096749"/>
<evidence type="ECO:0008006" key="3">
    <source>
        <dbReference type="Google" id="ProtNLM"/>
    </source>
</evidence>
<organism evidence="1 2">
    <name type="scientific">Fibroporia radiculosa</name>
    <dbReference type="NCBI Taxonomy" id="599839"/>
    <lineage>
        <taxon>Eukaryota</taxon>
        <taxon>Fungi</taxon>
        <taxon>Dikarya</taxon>
        <taxon>Basidiomycota</taxon>
        <taxon>Agaricomycotina</taxon>
        <taxon>Agaricomycetes</taxon>
        <taxon>Polyporales</taxon>
        <taxon>Fibroporiaceae</taxon>
        <taxon>Fibroporia</taxon>
    </lineage>
</organism>
<accession>J4G6J0</accession>
<protein>
    <recommendedName>
        <fullName evidence="3">PPPDE domain-containing protein</fullName>
    </recommendedName>
</protein>
<dbReference type="OrthoDB" id="37659at2759"/>
<reference evidence="1 2" key="1">
    <citation type="journal article" date="2012" name="Appl. Environ. Microbiol.">
        <title>Short-read sequencing for genomic analysis of the brown rot fungus Fibroporia radiculosa.</title>
        <authorList>
            <person name="Tang J.D."/>
            <person name="Perkins A.D."/>
            <person name="Sonstegard T.S."/>
            <person name="Schroeder S.G."/>
            <person name="Burgess S.C."/>
            <person name="Diehl S.V."/>
        </authorList>
    </citation>
    <scope>NUCLEOTIDE SEQUENCE [LARGE SCALE GENOMIC DNA]</scope>
    <source>
        <strain evidence="1 2">TFFH 294</strain>
    </source>
</reference>
<dbReference type="Pfam" id="PF20174">
    <property type="entry name" value="DUF6540"/>
    <property type="match status" value="1"/>
</dbReference>
<evidence type="ECO:0000313" key="1">
    <source>
        <dbReference type="EMBL" id="CCM01838.1"/>
    </source>
</evidence>
<dbReference type="RefSeq" id="XP_012181121.1">
    <property type="nucleotide sequence ID" value="XM_012325731.1"/>
</dbReference>
<keyword evidence="2" id="KW-1185">Reference proteome</keyword>
<dbReference type="EMBL" id="HE797050">
    <property type="protein sequence ID" value="CCM01838.1"/>
    <property type="molecule type" value="Genomic_DNA"/>
</dbReference>
<dbReference type="InterPro" id="IPR046670">
    <property type="entry name" value="DUF6540"/>
</dbReference>